<evidence type="ECO:0000313" key="3">
    <source>
        <dbReference type="Proteomes" id="UP000000600"/>
    </source>
</evidence>
<dbReference type="OrthoDB" id="291381at2759"/>
<dbReference type="AlphaFoldDB" id="A0DZ46"/>
<sequence length="193" mass="23055">MFYAYSDNLFVQYLKCLIRQINLPAAKKRRQNKKDQIMKFSIQLKKSIIYYSMNFYPIDFEEQASQQLINEPQIEQTNESLYYEYDQSAYQEPEQLNTFDGYLQEEPVLLFNYVEEAPKRKTKHVNRKSKKIRKADSETDVPSGKRIKSRITNNDVLKLQQCQRLKTIISQMEALLQQTRTSILSQYMKNHTK</sequence>
<dbReference type="KEGG" id="ptm:GSPATT00003282001"/>
<dbReference type="InParanoid" id="A0DZ46"/>
<feature type="compositionally biased region" description="Basic residues" evidence="1">
    <location>
        <begin position="122"/>
        <end position="133"/>
    </location>
</feature>
<accession>A0DZ46</accession>
<dbReference type="HOGENOM" id="CLU_116054_0_0_1"/>
<evidence type="ECO:0000313" key="2">
    <source>
        <dbReference type="EMBL" id="CAK88313.1"/>
    </source>
</evidence>
<feature type="region of interest" description="Disordered" evidence="1">
    <location>
        <begin position="122"/>
        <end position="145"/>
    </location>
</feature>
<organism evidence="2 3">
    <name type="scientific">Paramecium tetraurelia</name>
    <dbReference type="NCBI Taxonomy" id="5888"/>
    <lineage>
        <taxon>Eukaryota</taxon>
        <taxon>Sar</taxon>
        <taxon>Alveolata</taxon>
        <taxon>Ciliophora</taxon>
        <taxon>Intramacronucleata</taxon>
        <taxon>Oligohymenophorea</taxon>
        <taxon>Peniculida</taxon>
        <taxon>Parameciidae</taxon>
        <taxon>Paramecium</taxon>
    </lineage>
</organism>
<dbReference type="EMBL" id="CT868649">
    <property type="protein sequence ID" value="CAK88313.1"/>
    <property type="molecule type" value="Genomic_DNA"/>
</dbReference>
<dbReference type="Proteomes" id="UP000000600">
    <property type="component" value="Unassembled WGS sequence"/>
</dbReference>
<protein>
    <submittedName>
        <fullName evidence="2">Uncharacterized protein</fullName>
    </submittedName>
</protein>
<keyword evidence="3" id="KW-1185">Reference proteome</keyword>
<reference evidence="2 3" key="1">
    <citation type="journal article" date="2006" name="Nature">
        <title>Global trends of whole-genome duplications revealed by the ciliate Paramecium tetraurelia.</title>
        <authorList>
            <consortium name="Genoscope"/>
            <person name="Aury J.-M."/>
            <person name="Jaillon O."/>
            <person name="Duret L."/>
            <person name="Noel B."/>
            <person name="Jubin C."/>
            <person name="Porcel B.M."/>
            <person name="Segurens B."/>
            <person name="Daubin V."/>
            <person name="Anthouard V."/>
            <person name="Aiach N."/>
            <person name="Arnaiz O."/>
            <person name="Billaut A."/>
            <person name="Beisson J."/>
            <person name="Blanc I."/>
            <person name="Bouhouche K."/>
            <person name="Camara F."/>
            <person name="Duharcourt S."/>
            <person name="Guigo R."/>
            <person name="Gogendeau D."/>
            <person name="Katinka M."/>
            <person name="Keller A.-M."/>
            <person name="Kissmehl R."/>
            <person name="Klotz C."/>
            <person name="Koll F."/>
            <person name="Le Moue A."/>
            <person name="Lepere C."/>
            <person name="Malinsky S."/>
            <person name="Nowacki M."/>
            <person name="Nowak J.K."/>
            <person name="Plattner H."/>
            <person name="Poulain J."/>
            <person name="Ruiz F."/>
            <person name="Serrano V."/>
            <person name="Zagulski M."/>
            <person name="Dessen P."/>
            <person name="Betermier M."/>
            <person name="Weissenbach J."/>
            <person name="Scarpelli C."/>
            <person name="Schachter V."/>
            <person name="Sperling L."/>
            <person name="Meyer E."/>
            <person name="Cohen J."/>
            <person name="Wincker P."/>
        </authorList>
    </citation>
    <scope>NUCLEOTIDE SEQUENCE [LARGE SCALE GENOMIC DNA]</scope>
    <source>
        <strain evidence="2 3">Stock d4-2</strain>
    </source>
</reference>
<name>A0DZ46_PARTE</name>
<proteinExistence type="predicted"/>
<dbReference type="RefSeq" id="XP_001455710.1">
    <property type="nucleotide sequence ID" value="XM_001455673.2"/>
</dbReference>
<dbReference type="OMA" id="YYEYDQS"/>
<gene>
    <name evidence="2" type="ORF">GSPATT00003282001</name>
</gene>
<evidence type="ECO:0000256" key="1">
    <source>
        <dbReference type="SAM" id="MobiDB-lite"/>
    </source>
</evidence>
<dbReference type="GeneID" id="5041495"/>